<evidence type="ECO:0000256" key="4">
    <source>
        <dbReference type="ARBA" id="ARBA00022917"/>
    </source>
</evidence>
<dbReference type="Pfam" id="PF01399">
    <property type="entry name" value="PCI"/>
    <property type="match status" value="1"/>
</dbReference>
<name>A0ABR3J3L7_9AGAR</name>
<evidence type="ECO:0000256" key="1">
    <source>
        <dbReference type="ARBA" id="ARBA00008482"/>
    </source>
</evidence>
<feature type="domain" description="PCI" evidence="6">
    <location>
        <begin position="204"/>
        <end position="367"/>
    </location>
</feature>
<proteinExistence type="inferred from homology"/>
<dbReference type="PANTHER" id="PTHR15350">
    <property type="entry name" value="COP9 SIGNALOSOME COMPLEX SUBUNIT 7/DENDRITIC CELL PROTEIN GA17"/>
    <property type="match status" value="1"/>
</dbReference>
<evidence type="ECO:0000256" key="5">
    <source>
        <dbReference type="HAMAP-Rule" id="MF_03012"/>
    </source>
</evidence>
<keyword evidence="2 5" id="KW-0963">Cytoplasm</keyword>
<comment type="subunit">
    <text evidence="5">Component of the eukaryotic translation initiation factor 3 (eIF-3) complex.</text>
</comment>
<dbReference type="InterPro" id="IPR027528">
    <property type="entry name" value="eIF3m"/>
</dbReference>
<evidence type="ECO:0000259" key="6">
    <source>
        <dbReference type="PROSITE" id="PS50250"/>
    </source>
</evidence>
<dbReference type="InterPro" id="IPR040750">
    <property type="entry name" value="eIF3m_C_helix"/>
</dbReference>
<comment type="subcellular location">
    <subcellularLocation>
        <location evidence="5">Cytoplasm</location>
    </subcellularLocation>
</comment>
<keyword evidence="3 5" id="KW-0396">Initiation factor</keyword>
<dbReference type="SMART" id="SM00088">
    <property type="entry name" value="PINT"/>
    <property type="match status" value="1"/>
</dbReference>
<comment type="caution">
    <text evidence="7">The sequence shown here is derived from an EMBL/GenBank/DDBJ whole genome shotgun (WGS) entry which is preliminary data.</text>
</comment>
<accession>A0ABR3J3L7</accession>
<gene>
    <name evidence="7" type="ORF">HGRIS_010214</name>
</gene>
<dbReference type="PANTHER" id="PTHR15350:SF2">
    <property type="entry name" value="EUKARYOTIC TRANSLATION INITIATION FACTOR 3 SUBUNIT M"/>
    <property type="match status" value="1"/>
</dbReference>
<organism evidence="7 8">
    <name type="scientific">Hohenbuehelia grisea</name>
    <dbReference type="NCBI Taxonomy" id="104357"/>
    <lineage>
        <taxon>Eukaryota</taxon>
        <taxon>Fungi</taxon>
        <taxon>Dikarya</taxon>
        <taxon>Basidiomycota</taxon>
        <taxon>Agaricomycotina</taxon>
        <taxon>Agaricomycetes</taxon>
        <taxon>Agaricomycetidae</taxon>
        <taxon>Agaricales</taxon>
        <taxon>Pleurotineae</taxon>
        <taxon>Pleurotaceae</taxon>
        <taxon>Hohenbuehelia</taxon>
    </lineage>
</organism>
<protein>
    <recommendedName>
        <fullName evidence="5">Eukaryotic translation initiation factor 3 subunit M</fullName>
        <shortName evidence="5">eIF3m</shortName>
    </recommendedName>
</protein>
<keyword evidence="4 5" id="KW-0648">Protein biosynthesis</keyword>
<comment type="similarity">
    <text evidence="5">Belongs to the eIF-3 subunit M family.</text>
</comment>
<evidence type="ECO:0000256" key="2">
    <source>
        <dbReference type="ARBA" id="ARBA00022490"/>
    </source>
</evidence>
<evidence type="ECO:0000256" key="3">
    <source>
        <dbReference type="ARBA" id="ARBA00022540"/>
    </source>
</evidence>
<comment type="similarity">
    <text evidence="1">Belongs to the CSN7/EIF3M family. CSN7 subfamily.</text>
</comment>
<dbReference type="InterPro" id="IPR045237">
    <property type="entry name" value="COPS7/eIF3m"/>
</dbReference>
<dbReference type="Pfam" id="PF18005">
    <property type="entry name" value="eIF3m_C_helix"/>
    <property type="match status" value="1"/>
</dbReference>
<evidence type="ECO:0000313" key="8">
    <source>
        <dbReference type="Proteomes" id="UP001556367"/>
    </source>
</evidence>
<reference evidence="8" key="1">
    <citation type="submission" date="2024-06" db="EMBL/GenBank/DDBJ databases">
        <title>Multi-omics analyses provide insights into the biosynthesis of the anticancer antibiotic pleurotin in Hohenbuehelia grisea.</title>
        <authorList>
            <person name="Weaver J.A."/>
            <person name="Alberti F."/>
        </authorList>
    </citation>
    <scope>NUCLEOTIDE SEQUENCE [LARGE SCALE GENOMIC DNA]</scope>
    <source>
        <strain evidence="8">T-177</strain>
    </source>
</reference>
<dbReference type="PROSITE" id="PS50250">
    <property type="entry name" value="PCI"/>
    <property type="match status" value="1"/>
</dbReference>
<evidence type="ECO:0000313" key="7">
    <source>
        <dbReference type="EMBL" id="KAL0950227.1"/>
    </source>
</evidence>
<dbReference type="HAMAP" id="MF_03012">
    <property type="entry name" value="eIF3m"/>
    <property type="match status" value="1"/>
</dbReference>
<dbReference type="Proteomes" id="UP001556367">
    <property type="component" value="Unassembled WGS sequence"/>
</dbReference>
<keyword evidence="8" id="KW-1185">Reference proteome</keyword>
<sequence length="405" mass="45031">MFPTDSVAVFAEGTFEEQTQELVNYVVRSRSDEERAAFIRPFQDALKTADGAKPLDEDAERKRKILNMLLVQVKTLGDGNEKEIEGFFNLIYAHLFNLYDIASPELAQLISGLVETISSAPSASPVIKQRILHNLFNAIPHRSSLRLAVYKSRLALAVQQGDLQAVLPSDRATVEKWLSEWDISTEQKSALLKSISDAYAAADESTASYEYQLSYVRSLPSTTPEAKTAAVEAIATALRLPTVFDFDQLFKLDAVVAAKGHELFSLLHIFLNDGLSEYKSWESSHAAVLEQHKLDKVQLERKIRLLSLASLGFQHIGHDLPYSTIAETLQVESSQVEKWVIDVVRVGLISGKLSQTTHTLHITRASARTFQLEEWKALEKRAVAWKAGLATVLEVIANARRSAGN</sequence>
<dbReference type="InterPro" id="IPR000717">
    <property type="entry name" value="PCI_dom"/>
</dbReference>
<comment type="function">
    <text evidence="5">Component of the eukaryotic translation initiation factor 3 (eIF-3) complex, which is involved in protein synthesis of a specialized repertoire of mRNAs and, together with other initiation factors, stimulates binding of mRNA and methionyl-tRNAi to the 40S ribosome. The eIF-3 complex specifically targets and initiates translation of a subset of mRNAs involved in cell proliferation.</text>
</comment>
<dbReference type="EMBL" id="JASNQZ010000012">
    <property type="protein sequence ID" value="KAL0950227.1"/>
    <property type="molecule type" value="Genomic_DNA"/>
</dbReference>